<dbReference type="OrthoDB" id="430315at2759"/>
<gene>
    <name evidence="3" type="ORF">MIND_01259200</name>
</gene>
<dbReference type="Proteomes" id="UP000636479">
    <property type="component" value="Unassembled WGS sequence"/>
</dbReference>
<reference evidence="3" key="1">
    <citation type="submission" date="2020-05" db="EMBL/GenBank/DDBJ databases">
        <title>Mycena genomes resolve the evolution of fungal bioluminescence.</title>
        <authorList>
            <person name="Tsai I.J."/>
        </authorList>
    </citation>
    <scope>NUCLEOTIDE SEQUENCE</scope>
    <source>
        <strain evidence="3">171206Taipei</strain>
    </source>
</reference>
<dbReference type="PIRSF" id="PIRSF002703">
    <property type="entry name" value="Thaumatin"/>
    <property type="match status" value="1"/>
</dbReference>
<dbReference type="PANTHER" id="PTHR31048">
    <property type="entry name" value="OS03G0233200 PROTEIN"/>
    <property type="match status" value="1"/>
</dbReference>
<organism evidence="3 4">
    <name type="scientific">Mycena indigotica</name>
    <dbReference type="NCBI Taxonomy" id="2126181"/>
    <lineage>
        <taxon>Eukaryota</taxon>
        <taxon>Fungi</taxon>
        <taxon>Dikarya</taxon>
        <taxon>Basidiomycota</taxon>
        <taxon>Agaricomycotina</taxon>
        <taxon>Agaricomycetes</taxon>
        <taxon>Agaricomycetidae</taxon>
        <taxon>Agaricales</taxon>
        <taxon>Marasmiineae</taxon>
        <taxon>Mycenaceae</taxon>
        <taxon>Mycena</taxon>
    </lineage>
</organism>
<feature type="chain" id="PRO_5034105204" evidence="2">
    <location>
        <begin position="17"/>
        <end position="252"/>
    </location>
</feature>
<keyword evidence="2" id="KW-0732">Signal</keyword>
<feature type="disulfide bond" evidence="1">
    <location>
        <begin position="151"/>
        <end position="219"/>
    </location>
</feature>
<dbReference type="GeneID" id="59351592"/>
<proteinExistence type="predicted"/>
<feature type="signal peptide" evidence="2">
    <location>
        <begin position="1"/>
        <end position="16"/>
    </location>
</feature>
<dbReference type="Pfam" id="PF00314">
    <property type="entry name" value="Thaumatin"/>
    <property type="match status" value="1"/>
</dbReference>
<feature type="disulfide bond" evidence="1">
    <location>
        <begin position="159"/>
        <end position="175"/>
    </location>
</feature>
<protein>
    <submittedName>
        <fullName evidence="3">Osmotin, thaumatin-like protein</fullName>
    </submittedName>
</protein>
<evidence type="ECO:0000313" key="3">
    <source>
        <dbReference type="EMBL" id="KAF7291160.1"/>
    </source>
</evidence>
<comment type="caution">
    <text evidence="3">The sequence shown here is derived from an EMBL/GenBank/DDBJ whole genome shotgun (WGS) entry which is preliminary data.</text>
</comment>
<feature type="disulfide bond" evidence="1">
    <location>
        <begin position="25"/>
        <end position="251"/>
    </location>
</feature>
<dbReference type="InterPro" id="IPR001938">
    <property type="entry name" value="Thaumatin"/>
</dbReference>
<sequence>MKSAFLSLATASVVAARTFTVKNNCGFTIWPAMFTDLNAGSAAPEQTTGWEAPAGHSVSFGVPDNWTAGRIWGRTDCDFSVNPGPTSCSTGGCNDGLVCNINNGTGVPPATVAEFTLSGGGTTDNYDVSLVDGSNLPVEITNNVGCPIPSCPVDLNPNCPSELQHRNANGNVVGCLTACAANLDGNQADSPNCCSGSHNQPETCPPEGVTDYSYFKGNCPNSYAYAFDEGSGTALWYCDSNLRADYTVTFCP</sequence>
<feature type="disulfide bond" evidence="1">
    <location>
        <begin position="77"/>
        <end position="88"/>
    </location>
</feature>
<accession>A0A8H6S4I2</accession>
<dbReference type="SMART" id="SM00205">
    <property type="entry name" value="THN"/>
    <property type="match status" value="1"/>
</dbReference>
<evidence type="ECO:0000313" key="4">
    <source>
        <dbReference type="Proteomes" id="UP000636479"/>
    </source>
</evidence>
<feature type="disulfide bond" evidence="1">
    <location>
        <begin position="146"/>
        <end position="238"/>
    </location>
</feature>
<name>A0A8H6S4I2_9AGAR</name>
<keyword evidence="1" id="KW-1015">Disulfide bond</keyword>
<dbReference type="SUPFAM" id="SSF49870">
    <property type="entry name" value="Osmotin, thaumatin-like protein"/>
    <property type="match status" value="1"/>
</dbReference>
<dbReference type="PROSITE" id="PS51367">
    <property type="entry name" value="THAUMATIN_2"/>
    <property type="match status" value="1"/>
</dbReference>
<keyword evidence="4" id="KW-1185">Reference proteome</keyword>
<dbReference type="Gene3D" id="2.60.110.10">
    <property type="entry name" value="Thaumatin"/>
    <property type="match status" value="1"/>
</dbReference>
<evidence type="ECO:0000256" key="1">
    <source>
        <dbReference type="PIRSR" id="PIRSR002703-1"/>
    </source>
</evidence>
<dbReference type="RefSeq" id="XP_037214282.1">
    <property type="nucleotide sequence ID" value="XM_037369076.1"/>
</dbReference>
<feature type="disulfide bond" evidence="1">
    <location>
        <begin position="93"/>
        <end position="99"/>
    </location>
</feature>
<feature type="disulfide bond" evidence="1">
    <location>
        <begin position="179"/>
        <end position="193"/>
    </location>
</feature>
<dbReference type="EMBL" id="JACAZF010000013">
    <property type="protein sequence ID" value="KAF7291160.1"/>
    <property type="molecule type" value="Genomic_DNA"/>
</dbReference>
<feature type="disulfide bond" evidence="1">
    <location>
        <begin position="194"/>
        <end position="204"/>
    </location>
</feature>
<dbReference type="InterPro" id="IPR037176">
    <property type="entry name" value="Osmotin/thaumatin-like_sf"/>
</dbReference>
<dbReference type="PRINTS" id="PR00347">
    <property type="entry name" value="THAUMATIN"/>
</dbReference>
<evidence type="ECO:0000256" key="2">
    <source>
        <dbReference type="SAM" id="SignalP"/>
    </source>
</evidence>
<dbReference type="AlphaFoldDB" id="A0A8H6S4I2"/>